<proteinExistence type="predicted"/>
<dbReference type="STRING" id="292415.Tbd_2612"/>
<reference evidence="2 3" key="1">
    <citation type="journal article" date="2006" name="J. Bacteriol.">
        <title>The genome sequence of the obligately chemolithoautotrophic, facultatively anaerobic bacterium Thiobacillus denitrificans.</title>
        <authorList>
            <person name="Beller H.R."/>
            <person name="Chain P.S."/>
            <person name="Letain T.E."/>
            <person name="Chakicherla A."/>
            <person name="Larimer F.W."/>
            <person name="Richardson P.M."/>
            <person name="Coleman M.A."/>
            <person name="Wood A.P."/>
            <person name="Kelly D.P."/>
        </authorList>
    </citation>
    <scope>NUCLEOTIDE SEQUENCE [LARGE SCALE GENOMIC DNA]</scope>
    <source>
        <strain evidence="2 3">ATCC 25259</strain>
    </source>
</reference>
<keyword evidence="3" id="KW-1185">Reference proteome</keyword>
<accession>Q3SFP1</accession>
<dbReference type="KEGG" id="tbd:Tbd_2612"/>
<sequence>MAVSQATLGKALVWGAITAALYLFLFQYSEVFERLAHTTLDACTVPEGGGTTYYNKATADACAARNGTFIEGTWWYVFAPIALAFALSYTHGLFTGLFWDVVGLKAKK</sequence>
<keyword evidence="1" id="KW-0472">Membrane</keyword>
<feature type="transmembrane region" description="Helical" evidence="1">
    <location>
        <begin position="12"/>
        <end position="29"/>
    </location>
</feature>
<dbReference type="RefSeq" id="WP_011313124.1">
    <property type="nucleotide sequence ID" value="NC_007404.1"/>
</dbReference>
<evidence type="ECO:0000313" key="3">
    <source>
        <dbReference type="Proteomes" id="UP000008291"/>
    </source>
</evidence>
<dbReference type="AlphaFoldDB" id="Q3SFP1"/>
<dbReference type="OrthoDB" id="8481219at2"/>
<dbReference type="EMBL" id="CP000116">
    <property type="protein sequence ID" value="AAZ98565.1"/>
    <property type="molecule type" value="Genomic_DNA"/>
</dbReference>
<dbReference type="HOGENOM" id="CLU_2195727_0_0_4"/>
<evidence type="ECO:0000313" key="2">
    <source>
        <dbReference type="EMBL" id="AAZ98565.1"/>
    </source>
</evidence>
<keyword evidence="1" id="KW-0812">Transmembrane</keyword>
<name>Q3SFP1_THIDA</name>
<evidence type="ECO:0008006" key="4">
    <source>
        <dbReference type="Google" id="ProtNLM"/>
    </source>
</evidence>
<keyword evidence="1" id="KW-1133">Transmembrane helix</keyword>
<feature type="transmembrane region" description="Helical" evidence="1">
    <location>
        <begin position="74"/>
        <end position="99"/>
    </location>
</feature>
<evidence type="ECO:0000256" key="1">
    <source>
        <dbReference type="SAM" id="Phobius"/>
    </source>
</evidence>
<protein>
    <recommendedName>
        <fullName evidence="4">Transmembrane protein</fullName>
    </recommendedName>
</protein>
<organism evidence="2 3">
    <name type="scientific">Thiobacillus denitrificans (strain ATCC 25259 / T1)</name>
    <dbReference type="NCBI Taxonomy" id="292415"/>
    <lineage>
        <taxon>Bacteria</taxon>
        <taxon>Pseudomonadati</taxon>
        <taxon>Pseudomonadota</taxon>
        <taxon>Betaproteobacteria</taxon>
        <taxon>Nitrosomonadales</taxon>
        <taxon>Thiobacillaceae</taxon>
        <taxon>Thiobacillus</taxon>
    </lineage>
</organism>
<dbReference type="Proteomes" id="UP000008291">
    <property type="component" value="Chromosome"/>
</dbReference>
<gene>
    <name evidence="2" type="ordered locus">Tbd_2612</name>
</gene>